<organism evidence="3 4">
    <name type="scientific">Pyrinomonas methylaliphatogenes</name>
    <dbReference type="NCBI Taxonomy" id="454194"/>
    <lineage>
        <taxon>Bacteria</taxon>
        <taxon>Pseudomonadati</taxon>
        <taxon>Acidobacteriota</taxon>
        <taxon>Blastocatellia</taxon>
        <taxon>Blastocatellales</taxon>
        <taxon>Pyrinomonadaceae</taxon>
        <taxon>Pyrinomonas</taxon>
    </lineage>
</organism>
<gene>
    <name evidence="3" type="ORF">PYK22_01085</name>
</gene>
<feature type="domain" description="Glycosyltransferase 2-like" evidence="2">
    <location>
        <begin position="6"/>
        <end position="124"/>
    </location>
</feature>
<dbReference type="Gene3D" id="3.90.550.10">
    <property type="entry name" value="Spore Coat Polysaccharide Biosynthesis Protein SpsA, Chain A"/>
    <property type="match status" value="1"/>
</dbReference>
<dbReference type="PANTHER" id="PTHR43685:SF2">
    <property type="entry name" value="GLYCOSYLTRANSFERASE 2-LIKE DOMAIN-CONTAINING PROTEIN"/>
    <property type="match status" value="1"/>
</dbReference>
<dbReference type="SMART" id="SM00028">
    <property type="entry name" value="TPR"/>
    <property type="match status" value="1"/>
</dbReference>
<keyword evidence="1" id="KW-0802">TPR repeat</keyword>
<dbReference type="EMBL" id="CBXV010000004">
    <property type="protein sequence ID" value="CDM65087.1"/>
    <property type="molecule type" value="Genomic_DNA"/>
</dbReference>
<sequence>MTPLVSVIIPTYNGEVWVQRAISSVLSQSYQKIELIIVDDYSSDGTLEVIAQAQRYDDRIKIFKHTKNLGVGAARNTGLHFAQGDYIAFLDQDDFWLPGKLITQVKALLESPADVALCYTNYYIQHAGGDCVPFNAILPDSGGELIGELMLFCRISFSTTLFRRKDLLEIGGFETCLSGCDDWDLLIKLAGKGKKMLHLPDFSAVMTLHEHNQRFQKSENIIAKSCQVLDRHLNDPQVLSQLSSWYRAKILLSRGYCYSALNEMRKAREDWLHALSLNPSLLSFRLLAWLLLTSLPGSFPKIIIKSIRDLRKSSLFGSNDW</sequence>
<dbReference type="CDD" id="cd00761">
    <property type="entry name" value="Glyco_tranf_GTA_type"/>
    <property type="match status" value="1"/>
</dbReference>
<keyword evidence="3" id="KW-0808">Transferase</keyword>
<dbReference type="InterPro" id="IPR029044">
    <property type="entry name" value="Nucleotide-diphossugar_trans"/>
</dbReference>
<evidence type="ECO:0000313" key="3">
    <source>
        <dbReference type="EMBL" id="CDM65087.1"/>
    </source>
</evidence>
<dbReference type="RefSeq" id="WP_060635364.1">
    <property type="nucleotide sequence ID" value="NZ_CBXV010000004.1"/>
</dbReference>
<name>A0A0B6WWI9_9BACT</name>
<dbReference type="PANTHER" id="PTHR43685">
    <property type="entry name" value="GLYCOSYLTRANSFERASE"/>
    <property type="match status" value="1"/>
</dbReference>
<evidence type="ECO:0000259" key="2">
    <source>
        <dbReference type="Pfam" id="PF00535"/>
    </source>
</evidence>
<dbReference type="Proteomes" id="UP000031518">
    <property type="component" value="Unassembled WGS sequence"/>
</dbReference>
<dbReference type="Pfam" id="PF00535">
    <property type="entry name" value="Glycos_transf_2"/>
    <property type="match status" value="1"/>
</dbReference>
<dbReference type="AlphaFoldDB" id="A0A0B6WWI9"/>
<dbReference type="PROSITE" id="PS50005">
    <property type="entry name" value="TPR"/>
    <property type="match status" value="1"/>
</dbReference>
<dbReference type="SUPFAM" id="SSF53448">
    <property type="entry name" value="Nucleotide-diphospho-sugar transferases"/>
    <property type="match status" value="1"/>
</dbReference>
<dbReference type="InterPro" id="IPR019734">
    <property type="entry name" value="TPR_rpt"/>
</dbReference>
<protein>
    <submittedName>
        <fullName evidence="3">Glycosyl transferase</fullName>
    </submittedName>
</protein>
<reference evidence="3 4" key="2">
    <citation type="submission" date="2015-01" db="EMBL/GenBank/DDBJ databases">
        <title>Complete genome sequence of Pyrinomonas methylaliphatogenes type strain K22T.</title>
        <authorList>
            <person name="Lee K.C.Y."/>
            <person name="Power J.F."/>
            <person name="Dunfield P.F."/>
            <person name="Morgan X.C."/>
            <person name="Huttenhower C."/>
            <person name="Stott M.B."/>
        </authorList>
    </citation>
    <scope>NUCLEOTIDE SEQUENCE [LARGE SCALE GENOMIC DNA]</scope>
    <source>
        <strain evidence="3 4">K22</strain>
    </source>
</reference>
<evidence type="ECO:0000256" key="1">
    <source>
        <dbReference type="PROSITE-ProRule" id="PRU00339"/>
    </source>
</evidence>
<dbReference type="InterPro" id="IPR050834">
    <property type="entry name" value="Glycosyltransf_2"/>
</dbReference>
<dbReference type="InterPro" id="IPR001173">
    <property type="entry name" value="Glyco_trans_2-like"/>
</dbReference>
<dbReference type="SUPFAM" id="SSF48452">
    <property type="entry name" value="TPR-like"/>
    <property type="match status" value="1"/>
</dbReference>
<evidence type="ECO:0000313" key="4">
    <source>
        <dbReference type="Proteomes" id="UP000031518"/>
    </source>
</evidence>
<feature type="repeat" description="TPR" evidence="1">
    <location>
        <begin position="248"/>
        <end position="281"/>
    </location>
</feature>
<dbReference type="STRING" id="454194.PYK22_01085"/>
<reference evidence="3 4" key="1">
    <citation type="submission" date="2013-12" db="EMBL/GenBank/DDBJ databases">
        <authorList>
            <person name="Stott M."/>
        </authorList>
    </citation>
    <scope>NUCLEOTIDE SEQUENCE [LARGE SCALE GENOMIC DNA]</scope>
    <source>
        <strain evidence="3 4">K22</strain>
    </source>
</reference>
<keyword evidence="4" id="KW-1185">Reference proteome</keyword>
<dbReference type="InterPro" id="IPR011990">
    <property type="entry name" value="TPR-like_helical_dom_sf"/>
</dbReference>
<accession>A0A0B6WWI9</accession>
<dbReference type="GO" id="GO:0016740">
    <property type="term" value="F:transferase activity"/>
    <property type="evidence" value="ECO:0007669"/>
    <property type="project" value="UniProtKB-KW"/>
</dbReference>
<proteinExistence type="predicted"/>